<gene>
    <name evidence="2" type="ORF">C7I55_19165</name>
</gene>
<dbReference type="InterPro" id="IPR025737">
    <property type="entry name" value="FApF"/>
</dbReference>
<reference evidence="2 3" key="1">
    <citation type="submission" date="2018-03" db="EMBL/GenBank/DDBJ databases">
        <title>The draft genome of Sphingosinicella sp. GL-C-18.</title>
        <authorList>
            <person name="Liu L."/>
            <person name="Li L."/>
            <person name="Liang L."/>
            <person name="Zhang X."/>
            <person name="Wang T."/>
        </authorList>
    </citation>
    <scope>NUCLEOTIDE SEQUENCE [LARGE SCALE GENOMIC DNA]</scope>
    <source>
        <strain evidence="2 3">GL-C-18</strain>
    </source>
</reference>
<feature type="chain" id="PRO_5015134155" evidence="1">
    <location>
        <begin position="21"/>
        <end position="263"/>
    </location>
</feature>
<evidence type="ECO:0000313" key="3">
    <source>
        <dbReference type="Proteomes" id="UP000241167"/>
    </source>
</evidence>
<dbReference type="Proteomes" id="UP000241167">
    <property type="component" value="Unassembled WGS sequence"/>
</dbReference>
<keyword evidence="1" id="KW-0732">Signal</keyword>
<evidence type="ECO:0000256" key="1">
    <source>
        <dbReference type="SAM" id="SignalP"/>
    </source>
</evidence>
<proteinExistence type="predicted"/>
<dbReference type="OrthoDB" id="189778at2"/>
<dbReference type="RefSeq" id="WP_106514613.1">
    <property type="nucleotide sequence ID" value="NZ_PXYI01000006.1"/>
</dbReference>
<evidence type="ECO:0000313" key="2">
    <source>
        <dbReference type="EMBL" id="PSJ38545.1"/>
    </source>
</evidence>
<accession>A0A2P7QKQ5</accession>
<keyword evidence="3" id="KW-1185">Reference proteome</keyword>
<protein>
    <submittedName>
        <fullName evidence="2">Transporter</fullName>
    </submittedName>
</protein>
<feature type="signal peptide" evidence="1">
    <location>
        <begin position="1"/>
        <end position="20"/>
    </location>
</feature>
<comment type="caution">
    <text evidence="2">The sequence shown here is derived from an EMBL/GenBank/DDBJ whole genome shotgun (WGS) entry which is preliminary data.</text>
</comment>
<name>A0A2P7QKQ5_9SPHN</name>
<organism evidence="2 3">
    <name type="scientific">Allosphingosinicella deserti</name>
    <dbReference type="NCBI Taxonomy" id="2116704"/>
    <lineage>
        <taxon>Bacteria</taxon>
        <taxon>Pseudomonadati</taxon>
        <taxon>Pseudomonadota</taxon>
        <taxon>Alphaproteobacteria</taxon>
        <taxon>Sphingomonadales</taxon>
        <taxon>Sphingomonadaceae</taxon>
        <taxon>Allosphingosinicella</taxon>
    </lineage>
</organism>
<dbReference type="EMBL" id="PXYI01000006">
    <property type="protein sequence ID" value="PSJ38545.1"/>
    <property type="molecule type" value="Genomic_DNA"/>
</dbReference>
<dbReference type="AlphaFoldDB" id="A0A2P7QKQ5"/>
<dbReference type="Pfam" id="PF13557">
    <property type="entry name" value="Phenol_MetA_deg"/>
    <property type="match status" value="1"/>
</dbReference>
<sequence>MNRFLPLILLGLACTAPAGAQSLRDFCADAPGLGTPSCTLDKDHAAIEFGAIDWTRDQDAGRREDTVFTGDMLFRYGVTDSLEAQVGWAAYGHVRERAADGAVRRADGTGDVRLALRQNLANPDGSGFSIALMPSVTLPTGGSAIGVGDWSASLLVPVSYELTDAFSLGFTGEIDGAADEDGGGHHLAYGGIAGLEASLTGTLSAAAELAASRDEEQGTTEWLAGLSLAMMRGESLQFGAGANIGLNHEAADLQLYLNVAKRF</sequence>